<feature type="transmembrane region" description="Helical" evidence="5">
    <location>
        <begin position="1536"/>
        <end position="1553"/>
    </location>
</feature>
<dbReference type="Pfam" id="PF05737">
    <property type="entry name" value="Collagen_bind"/>
    <property type="match status" value="5"/>
</dbReference>
<evidence type="ECO:0000313" key="10">
    <source>
        <dbReference type="Proteomes" id="UP000779508"/>
    </source>
</evidence>
<dbReference type="Proteomes" id="UP000779508">
    <property type="component" value="Unassembled WGS sequence"/>
</dbReference>
<feature type="domain" description="Collagen binding" evidence="6">
    <location>
        <begin position="566"/>
        <end position="685"/>
    </location>
</feature>
<keyword evidence="3" id="KW-0732">Signal</keyword>
<comment type="similarity">
    <text evidence="1">Belongs to the serine-aspartate repeat-containing protein (SDr) family.</text>
</comment>
<feature type="region of interest" description="Disordered" evidence="4">
    <location>
        <begin position="833"/>
        <end position="859"/>
    </location>
</feature>
<evidence type="ECO:0000256" key="2">
    <source>
        <dbReference type="ARBA" id="ARBA00022525"/>
    </source>
</evidence>
<proteinExistence type="inferred from homology"/>
<feature type="domain" description="Collagen binding" evidence="6">
    <location>
        <begin position="289"/>
        <end position="405"/>
    </location>
</feature>
<dbReference type="PANTHER" id="PTHR36108:SF13">
    <property type="entry name" value="COLOSSIN-B-RELATED"/>
    <property type="match status" value="1"/>
</dbReference>
<keyword evidence="10" id="KW-1185">Reference proteome</keyword>
<feature type="domain" description="SpaA-like prealbumin fold" evidence="7">
    <location>
        <begin position="1360"/>
        <end position="1445"/>
    </location>
</feature>
<sequence>MIFQKSRKKRRISGFMILVMLLTVMSGVFTEGFLAYANEGDTDLVEVSGEVVSTENNEDDNTAQEPEDLEELELDENEENIEGSEEDTETIPEDEIEEVAPEDETEEVTPEEGTTEEIEEPILFPIIPMGEATEDPKDLGDIFTFKSLKVGEEEFDENSQSIIIEKDIIVKLEYGWEIESGVAVNSGDTASIKVPQAFKFPKDFNGNITVDTVDGKTIVGTFNLSAETNILEFVFNDEIASSGVKNGVVGFGVEFNLEKFNESTIQKIEFNDKANKELTITLKPKEEATAITKAGEPDSKQDAKEITWTIDVINTENSKITDAKVEDIIPDGLKLPTEIKIYPLTLGYNGSKNIGVERYISPTVDGRSITVDLGEIESYSGYRIEFTTEIEDYSKTSFENTAEFSYDGSGPLEATSTPVKIIRSKLIEKDGNQDGEKDIIEWTIDVNKAGRNITDAIVEDVLPEGLTLIEDSIKIYELTKNGENWIETDVTSEFDSGDVSDISNIELGNIGTKAYRIKFKTDIDYSKVNNGNYEKDGNSFTNKVILKDGSAEIDSSEKKVYVARKPILRKEGRSAEKYDDKTITWTIHVNEARHPITGGRVTDEIPAGLKLNKDNIKIFKNNTEVNEGYTITTNPEEPTGKEDTTLTINLGNIGKDYYKIVYVTEITDFTEGKIFKNEACLTGDGVGNGGTIPPVPVKPKDNSYKKEFVSTDYEAKTIRWRITIDPIKDPITNLKIIDTFPNKGLILLEDTLKVEPGLEKDADYTLKPLTEDSVTGYQKGFEIEFKEKALPLNKKITITYKTSFDPEKGIEDNTANGLYENKAQFIGTTKSGEDIEKDSKDSTTVNTESWFSGKKEGKRIHEGEEGRTNGWISGKERKLQWEVYINYLKQNLGSSVTVTDTWEYDGLLDEDSIEVRQYKVNPNGTTEILNDCLVKGEDYTVSSNEDKKEFILTFNKEVKERYVIIYITSVDGKSKNEYMNRAEVKIGEQSSTYAGTVAYSEYDELLSKEAINVNGTKVYTDDELNWEIIINRSLSEIENAKVVDTISPGLVYVVDSLKVYKIVGEEEVILTNGYTLETENNDLNETILTIEFQDKIDSKYVIRYSTVVSAETGEVNNKVSFSGSEEIEEIIETTKLSARQFSWVGGEIDPNKGNIKLIKIDGDSPNEKIKDAEFQLYYYLNGEKKLVGEPIKTDADGVILFQNLSFRTYFLEEVNPPEGYQALEKPIEIKLDKEEVSEDYDNNTRTKTLEVKNYKLGSLAIKKVDSKDETKVLAGAEFKLNNTETNKEYILITDDNGSAKQENLPQGTYTLRETKPPKGYKLDSKTRTIVISGSDEEDKELHIDLSISNIKTPPQPILGGLSIKKVDSKNSTIVLSGAEFELKDSKGEVVAVLTTDENGVDTVTGLPLGKYTLAETKAPRRYDLDETIHKITISSSITVNLVLENIKTPTTPGGEEPDKPDKPDKPNRPTEPTNPTKPTEPVEPQEYVEPEEPETPVIEETPVDDGVEVPDDGIPLGTITDFETEKLPQTGEGSPLMMYLAGLLLIILGWVTIRKKAAQ</sequence>
<accession>A0ABS6G279</accession>
<dbReference type="InterPro" id="IPR041033">
    <property type="entry name" value="SpaA_PFL_dom_1"/>
</dbReference>
<gene>
    <name evidence="9" type="ORF">KQI88_04985</name>
</gene>
<dbReference type="NCBIfam" id="TIGR01167">
    <property type="entry name" value="LPXTG_anchor"/>
    <property type="match status" value="1"/>
</dbReference>
<feature type="domain" description="SpaA-like prealbumin fold" evidence="7">
    <location>
        <begin position="1257"/>
        <end position="1335"/>
    </location>
</feature>
<dbReference type="Pfam" id="PF17961">
    <property type="entry name" value="Big_8"/>
    <property type="match status" value="1"/>
</dbReference>
<feature type="domain" description="SpaA-like prealbumin fold" evidence="7">
    <location>
        <begin position="1153"/>
        <end position="1236"/>
    </location>
</feature>
<reference evidence="9 10" key="1">
    <citation type="submission" date="2021-06" db="EMBL/GenBank/DDBJ databases">
        <authorList>
            <person name="Sun Q."/>
            <person name="Li D."/>
        </authorList>
    </citation>
    <scope>NUCLEOTIDE SEQUENCE [LARGE SCALE GENOMIC DNA]</scope>
    <source>
        <strain evidence="9 10">MSJ-5</strain>
    </source>
</reference>
<keyword evidence="2" id="KW-0964">Secreted</keyword>
<feature type="compositionally biased region" description="Low complexity" evidence="4">
    <location>
        <begin position="1470"/>
        <end position="1485"/>
    </location>
</feature>
<dbReference type="InterPro" id="IPR041171">
    <property type="entry name" value="SDR_Ig"/>
</dbReference>
<evidence type="ECO:0000256" key="5">
    <source>
        <dbReference type="SAM" id="Phobius"/>
    </source>
</evidence>
<feature type="compositionally biased region" description="Acidic residues" evidence="4">
    <location>
        <begin position="56"/>
        <end position="116"/>
    </location>
</feature>
<feature type="region of interest" description="Disordered" evidence="4">
    <location>
        <begin position="52"/>
        <end position="116"/>
    </location>
</feature>
<feature type="domain" description="SDR-like Ig" evidence="8">
    <location>
        <begin position="171"/>
        <end position="263"/>
    </location>
</feature>
<organism evidence="9 10">
    <name type="scientific">Alkaliphilus flagellatus</name>
    <dbReference type="NCBI Taxonomy" id="2841507"/>
    <lineage>
        <taxon>Bacteria</taxon>
        <taxon>Bacillati</taxon>
        <taxon>Bacillota</taxon>
        <taxon>Clostridia</taxon>
        <taxon>Peptostreptococcales</taxon>
        <taxon>Natronincolaceae</taxon>
        <taxon>Alkaliphilus</taxon>
    </lineage>
</organism>
<evidence type="ECO:0000259" key="8">
    <source>
        <dbReference type="Pfam" id="PF17961"/>
    </source>
</evidence>
<evidence type="ECO:0000256" key="4">
    <source>
        <dbReference type="SAM" id="MobiDB-lite"/>
    </source>
</evidence>
<evidence type="ECO:0000259" key="7">
    <source>
        <dbReference type="Pfam" id="PF17802"/>
    </source>
</evidence>
<dbReference type="EMBL" id="JAHLQK010000002">
    <property type="protein sequence ID" value="MBU5675763.1"/>
    <property type="molecule type" value="Genomic_DNA"/>
</dbReference>
<name>A0ABS6G279_9FIRM</name>
<feature type="domain" description="Collagen binding" evidence="6">
    <location>
        <begin position="869"/>
        <end position="984"/>
    </location>
</feature>
<feature type="compositionally biased region" description="Acidic residues" evidence="4">
    <location>
        <begin position="1501"/>
        <end position="1511"/>
    </location>
</feature>
<keyword evidence="5" id="KW-1133">Transmembrane helix</keyword>
<dbReference type="NCBIfam" id="TIGR01451">
    <property type="entry name" value="B_ant_repeat"/>
    <property type="match status" value="2"/>
</dbReference>
<keyword evidence="5" id="KW-0812">Transmembrane</keyword>
<feature type="compositionally biased region" description="Basic and acidic residues" evidence="4">
    <location>
        <begin position="1456"/>
        <end position="1468"/>
    </location>
</feature>
<feature type="domain" description="Collagen binding" evidence="6">
    <location>
        <begin position="426"/>
        <end position="549"/>
    </location>
</feature>
<protein>
    <submittedName>
        <fullName evidence="9">LPXTG cell wall anchor domain-containing protein</fullName>
    </submittedName>
</protein>
<feature type="region of interest" description="Disordered" evidence="4">
    <location>
        <begin position="1447"/>
        <end position="1519"/>
    </location>
</feature>
<dbReference type="InterPro" id="IPR047589">
    <property type="entry name" value="DUF11_rpt"/>
</dbReference>
<dbReference type="InterPro" id="IPR008456">
    <property type="entry name" value="Collagen-bd_dom"/>
</dbReference>
<evidence type="ECO:0000313" key="9">
    <source>
        <dbReference type="EMBL" id="MBU5675763.1"/>
    </source>
</evidence>
<dbReference type="PANTHER" id="PTHR36108">
    <property type="entry name" value="COLOSSIN-B-RELATED"/>
    <property type="match status" value="1"/>
</dbReference>
<evidence type="ECO:0000256" key="3">
    <source>
        <dbReference type="ARBA" id="ARBA00022729"/>
    </source>
</evidence>
<evidence type="ECO:0000256" key="1">
    <source>
        <dbReference type="ARBA" id="ARBA00007257"/>
    </source>
</evidence>
<dbReference type="Pfam" id="PF17802">
    <property type="entry name" value="SpaA"/>
    <property type="match status" value="3"/>
</dbReference>
<keyword evidence="5" id="KW-0472">Membrane</keyword>
<feature type="transmembrane region" description="Helical" evidence="5">
    <location>
        <begin position="12"/>
        <end position="36"/>
    </location>
</feature>
<dbReference type="RefSeq" id="WP_216415265.1">
    <property type="nucleotide sequence ID" value="NZ_JAHLQK010000002.1"/>
</dbReference>
<comment type="caution">
    <text evidence="9">The sequence shown here is derived from an EMBL/GenBank/DDBJ whole genome shotgun (WGS) entry which is preliminary data.</text>
</comment>
<feature type="domain" description="Collagen binding" evidence="6">
    <location>
        <begin position="1012"/>
        <end position="1122"/>
    </location>
</feature>
<evidence type="ECO:0000259" key="6">
    <source>
        <dbReference type="Pfam" id="PF05737"/>
    </source>
</evidence>